<dbReference type="RefSeq" id="WP_027009818.1">
    <property type="nucleotide sequence ID" value="NZ_CP091521.1"/>
</dbReference>
<dbReference type="KEGG" id="ckh:LVJ77_12575"/>
<keyword evidence="1" id="KW-0732">Signal</keyword>
<organism evidence="2 3">
    <name type="scientific">Conchiformibius kuhniae</name>
    <dbReference type="NCBI Taxonomy" id="211502"/>
    <lineage>
        <taxon>Bacteria</taxon>
        <taxon>Pseudomonadati</taxon>
        <taxon>Pseudomonadota</taxon>
        <taxon>Betaproteobacteria</taxon>
        <taxon>Neisseriales</taxon>
        <taxon>Neisseriaceae</taxon>
        <taxon>Conchiformibius</taxon>
    </lineage>
</organism>
<evidence type="ECO:0000256" key="1">
    <source>
        <dbReference type="SAM" id="SignalP"/>
    </source>
</evidence>
<feature type="chain" id="PRO_5044856446" description="Lipoprotein" evidence="1">
    <location>
        <begin position="20"/>
        <end position="127"/>
    </location>
</feature>
<proteinExistence type="predicted"/>
<feature type="signal peptide" evidence="1">
    <location>
        <begin position="1"/>
        <end position="19"/>
    </location>
</feature>
<name>A0ABD8B7A7_9NEIS</name>
<dbReference type="PROSITE" id="PS51257">
    <property type="entry name" value="PROKAR_LIPOPROTEIN"/>
    <property type="match status" value="1"/>
</dbReference>
<gene>
    <name evidence="2" type="ORF">LVJ77_12575</name>
</gene>
<dbReference type="EMBL" id="CP091521">
    <property type="protein sequence ID" value="XHH49866.1"/>
    <property type="molecule type" value="Genomic_DNA"/>
</dbReference>
<protein>
    <recommendedName>
        <fullName evidence="4">Lipoprotein</fullName>
    </recommendedName>
</protein>
<accession>A0ABD8B7A7</accession>
<evidence type="ECO:0000313" key="2">
    <source>
        <dbReference type="EMBL" id="XHH49866.1"/>
    </source>
</evidence>
<reference evidence="2 3" key="1">
    <citation type="journal article" date="2022" name="Res Sq">
        <title>Evolution of multicellular longitudinally dividing oral cavity symbionts (Neisseriaceae).</title>
        <authorList>
            <person name="Nyongesa S."/>
            <person name="Weber P."/>
            <person name="Bernet E."/>
            <person name="Pullido F."/>
            <person name="Nieckarz M."/>
            <person name="Delaby M."/>
            <person name="Nieves C."/>
            <person name="Viehboeck T."/>
            <person name="Krause N."/>
            <person name="Rivera-Millot A."/>
            <person name="Nakamura A."/>
            <person name="Vischer N."/>
            <person name="VanNieuwenhze M."/>
            <person name="Brun Y."/>
            <person name="Cava F."/>
            <person name="Bulgheresi S."/>
            <person name="Veyrier F."/>
        </authorList>
    </citation>
    <scope>NUCLEOTIDE SEQUENCE [LARGE SCALE GENOMIC DNA]</scope>
    <source>
        <strain evidence="2 3">17694</strain>
    </source>
</reference>
<dbReference type="Proteomes" id="UP000831534">
    <property type="component" value="Chromosome"/>
</dbReference>
<keyword evidence="3" id="KW-1185">Reference proteome</keyword>
<evidence type="ECO:0008006" key="4">
    <source>
        <dbReference type="Google" id="ProtNLM"/>
    </source>
</evidence>
<evidence type="ECO:0000313" key="3">
    <source>
        <dbReference type="Proteomes" id="UP000831534"/>
    </source>
</evidence>
<dbReference type="AlphaFoldDB" id="A0ABD8B7A7"/>
<sequence length="127" mass="13850">MNTKYLFTAAFVLFLSACAGNQVFVPAHWERAGTSAEETTNKYESCVYDVGMNKVQRDMNLRLVEACMKAAGFRWVPAHMKTVESATAVAAPSTPAPSAPPPVPRTVTTEKTITNTTTQIIELKPNN</sequence>